<accession>A0A6G9ZCV4</accession>
<dbReference type="AlphaFoldDB" id="A0A6G9ZCV4"/>
<proteinExistence type="predicted"/>
<evidence type="ECO:0000313" key="2">
    <source>
        <dbReference type="EMBL" id="QIS23449.1"/>
    </source>
</evidence>
<gene>
    <name evidence="2" type="ORF">F6W96_39190</name>
</gene>
<feature type="region of interest" description="Disordered" evidence="1">
    <location>
        <begin position="1"/>
        <end position="37"/>
    </location>
</feature>
<protein>
    <submittedName>
        <fullName evidence="2">Uncharacterized protein</fullName>
    </submittedName>
</protein>
<name>A0A6G9ZCV4_9NOCA</name>
<dbReference type="RefSeq" id="WP_167490788.1">
    <property type="nucleotide sequence ID" value="NZ_CP046173.1"/>
</dbReference>
<evidence type="ECO:0000256" key="1">
    <source>
        <dbReference type="SAM" id="MobiDB-lite"/>
    </source>
</evidence>
<organism evidence="2 3">
    <name type="scientific">Nocardia terpenica</name>
    <dbReference type="NCBI Taxonomy" id="455432"/>
    <lineage>
        <taxon>Bacteria</taxon>
        <taxon>Bacillati</taxon>
        <taxon>Actinomycetota</taxon>
        <taxon>Actinomycetes</taxon>
        <taxon>Mycobacteriales</taxon>
        <taxon>Nocardiaceae</taxon>
        <taxon>Nocardia</taxon>
    </lineage>
</organism>
<dbReference type="EMBL" id="CP046173">
    <property type="protein sequence ID" value="QIS23449.1"/>
    <property type="molecule type" value="Genomic_DNA"/>
</dbReference>
<evidence type="ECO:0000313" key="3">
    <source>
        <dbReference type="Proteomes" id="UP000500953"/>
    </source>
</evidence>
<reference evidence="2 3" key="1">
    <citation type="journal article" date="2019" name="ACS Chem. Biol.">
        <title>Identification and Mobilization of a Cryptic Antibiotic Biosynthesis Gene Locus from a Human-Pathogenic Nocardia Isolate.</title>
        <authorList>
            <person name="Herisse M."/>
            <person name="Ishida K."/>
            <person name="Porter J.L."/>
            <person name="Howden B."/>
            <person name="Hertweck C."/>
            <person name="Stinear T.P."/>
            <person name="Pidot S.J."/>
        </authorList>
    </citation>
    <scope>NUCLEOTIDE SEQUENCE [LARGE SCALE GENOMIC DNA]</scope>
    <source>
        <strain evidence="2 3">AUSMDU00012715</strain>
    </source>
</reference>
<dbReference type="Proteomes" id="UP000500953">
    <property type="component" value="Chromosome"/>
</dbReference>
<sequence length="70" mass="7553">MQLDDHNRRTTRASIVRAAAGPGTMPRGEIGSGLPSAERFGETERSDLCRVDDLTVAAELSVLMRLRLGA</sequence>